<keyword evidence="3" id="KW-0413">Isomerase</keyword>
<dbReference type="GeneID" id="77732488"/>
<dbReference type="InterPro" id="IPR036298">
    <property type="entry name" value="Chalcone_isomerase_sf"/>
</dbReference>
<reference evidence="3" key="1">
    <citation type="journal article" date="2022" name="G3 (Bethesda)">
        <title>High quality genome of the basidiomycete yeast Dioszegia hungarica PDD-24b-2 isolated from cloud water.</title>
        <authorList>
            <person name="Jarrige D."/>
            <person name="Haridas S."/>
            <person name="Bleykasten-Grosshans C."/>
            <person name="Joly M."/>
            <person name="Nadalig T."/>
            <person name="Sancelme M."/>
            <person name="Vuilleumier S."/>
            <person name="Grigoriev I.V."/>
            <person name="Amato P."/>
            <person name="Bringel F."/>
        </authorList>
    </citation>
    <scope>NUCLEOTIDE SEQUENCE</scope>
    <source>
        <strain evidence="3">PDD-24b-2</strain>
    </source>
</reference>
<keyword evidence="1" id="KW-0812">Transmembrane</keyword>
<evidence type="ECO:0000259" key="2">
    <source>
        <dbReference type="Pfam" id="PF16035"/>
    </source>
</evidence>
<organism evidence="3 4">
    <name type="scientific">Dioszegia hungarica</name>
    <dbReference type="NCBI Taxonomy" id="4972"/>
    <lineage>
        <taxon>Eukaryota</taxon>
        <taxon>Fungi</taxon>
        <taxon>Dikarya</taxon>
        <taxon>Basidiomycota</taxon>
        <taxon>Agaricomycotina</taxon>
        <taxon>Tremellomycetes</taxon>
        <taxon>Tremellales</taxon>
        <taxon>Bulleribasidiaceae</taxon>
        <taxon>Dioszegia</taxon>
    </lineage>
</organism>
<evidence type="ECO:0000313" key="3">
    <source>
        <dbReference type="EMBL" id="KAI9636495.1"/>
    </source>
</evidence>
<proteinExistence type="predicted"/>
<keyword evidence="1" id="KW-1133">Transmembrane helix</keyword>
<name>A0AA38LUY3_9TREE</name>
<dbReference type="InterPro" id="IPR016087">
    <property type="entry name" value="Chalcone_isomerase"/>
</dbReference>
<dbReference type="PANTHER" id="PTHR47284">
    <property type="entry name" value="FATTY-ACID-BINDING PROTEIN 2"/>
    <property type="match status" value="1"/>
</dbReference>
<dbReference type="RefSeq" id="XP_052946272.1">
    <property type="nucleotide sequence ID" value="XM_053093283.1"/>
</dbReference>
<feature type="domain" description="Chalcone isomerase" evidence="2">
    <location>
        <begin position="100"/>
        <end position="297"/>
    </location>
</feature>
<keyword evidence="1" id="KW-0472">Membrane</keyword>
<dbReference type="Proteomes" id="UP001164286">
    <property type="component" value="Unassembled WGS sequence"/>
</dbReference>
<feature type="transmembrane region" description="Helical" evidence="1">
    <location>
        <begin position="30"/>
        <end position="47"/>
    </location>
</feature>
<dbReference type="InterPro" id="IPR016088">
    <property type="entry name" value="Chalcone_isomerase_3-sand"/>
</dbReference>
<gene>
    <name evidence="3" type="ORF">MKK02DRAFT_45200</name>
</gene>
<sequence length="306" mass="33129">MRGTAVCRQAVHSLRSGAARSSSSRIPLRFAQTAFVAVAIGGIVWTAPDFRKSWVIKNDAAPQVDHRVSADDKDAMRFDPDTQIPFPLHIAGTSASSPALSLVGLGVRKVSFLRVKVYSVAFYLEDSLTSRLRDIPGWRSFSAFDLIAAPASAPAAAPPASSALQGEALMASLLDQPVACAVRIVPTRNTDFAHLRDGFTRAIQARQKLARVGGRLTDAEEERIAQSTQTLKAMFPSQSVPKGKALTLTRLAKGELVVEYEGKLLGRVNDPWISRELMLAYFADKDVISPKLKEDVASGLEALCKR</sequence>
<dbReference type="PANTHER" id="PTHR47284:SF3">
    <property type="entry name" value="FATTY-ACID-BINDING PROTEIN 2"/>
    <property type="match status" value="1"/>
</dbReference>
<dbReference type="Pfam" id="PF16035">
    <property type="entry name" value="Chalcone_2"/>
    <property type="match status" value="1"/>
</dbReference>
<keyword evidence="4" id="KW-1185">Reference proteome</keyword>
<comment type="caution">
    <text evidence="3">The sequence shown here is derived from an EMBL/GenBank/DDBJ whole genome shotgun (WGS) entry which is preliminary data.</text>
</comment>
<evidence type="ECO:0000313" key="4">
    <source>
        <dbReference type="Proteomes" id="UP001164286"/>
    </source>
</evidence>
<protein>
    <submittedName>
        <fullName evidence="3">Chalcone-flavanone isomerase-domain-containing protein</fullName>
    </submittedName>
</protein>
<accession>A0AA38LUY3</accession>
<dbReference type="Gene3D" id="3.50.70.10">
    <property type="match status" value="1"/>
</dbReference>
<evidence type="ECO:0000256" key="1">
    <source>
        <dbReference type="SAM" id="Phobius"/>
    </source>
</evidence>
<dbReference type="EMBL" id="JAKWFO010000005">
    <property type="protein sequence ID" value="KAI9636495.1"/>
    <property type="molecule type" value="Genomic_DNA"/>
</dbReference>
<dbReference type="GO" id="GO:0016872">
    <property type="term" value="F:intramolecular lyase activity"/>
    <property type="evidence" value="ECO:0007669"/>
    <property type="project" value="InterPro"/>
</dbReference>
<dbReference type="SUPFAM" id="SSF54626">
    <property type="entry name" value="Chalcone isomerase"/>
    <property type="match status" value="1"/>
</dbReference>
<dbReference type="AlphaFoldDB" id="A0AA38LUY3"/>